<dbReference type="AlphaFoldDB" id="A0A9W6G2S1"/>
<dbReference type="RefSeq" id="WP_214184731.1">
    <property type="nucleotide sequence ID" value="NZ_BSDS01000002.1"/>
</dbReference>
<dbReference type="Proteomes" id="UP001144352">
    <property type="component" value="Unassembled WGS sequence"/>
</dbReference>
<evidence type="ECO:0000313" key="1">
    <source>
        <dbReference type="EMBL" id="GLI39905.1"/>
    </source>
</evidence>
<dbReference type="InterPro" id="IPR052045">
    <property type="entry name" value="Sulfur_Carrier/Prot_Modifier"/>
</dbReference>
<evidence type="ECO:0000313" key="2">
    <source>
        <dbReference type="Proteomes" id="UP001144352"/>
    </source>
</evidence>
<reference evidence="1" key="1">
    <citation type="submission" date="2022-12" db="EMBL/GenBank/DDBJ databases">
        <title>Reference genome sequencing for broad-spectrum identification of bacterial and archaeal isolates by mass spectrometry.</title>
        <authorList>
            <person name="Sekiguchi Y."/>
            <person name="Tourlousse D.M."/>
        </authorList>
    </citation>
    <scope>NUCLEOTIDE SEQUENCE</scope>
    <source>
        <strain evidence="1">H2</strain>
    </source>
</reference>
<dbReference type="NCBIfam" id="TIGR01687">
    <property type="entry name" value="moaD_arch"/>
    <property type="match status" value="1"/>
</dbReference>
<sequence length="92" mass="9805">MIRVQFFGLLRLLLRKESVELPSEPGDTVGRVLERAEKTLTGPIIHKLAAGGVLNAGTIILVNRRNVLHLQGLETPVNDGDTVALFPPGAGG</sequence>
<protein>
    <submittedName>
        <fullName evidence="1">Molybdopterin synthase sulfur carrier subunit</fullName>
    </submittedName>
</protein>
<dbReference type="Gene3D" id="3.10.20.30">
    <property type="match status" value="1"/>
</dbReference>
<accession>A0A9W6G2S1</accession>
<gene>
    <name evidence="1" type="ORF">GHYDROH2_34060</name>
</gene>
<dbReference type="SUPFAM" id="SSF54285">
    <property type="entry name" value="MoaD/ThiS"/>
    <property type="match status" value="1"/>
</dbReference>
<proteinExistence type="predicted"/>
<dbReference type="EMBL" id="BSDS01000002">
    <property type="protein sequence ID" value="GLI39905.1"/>
    <property type="molecule type" value="Genomic_DNA"/>
</dbReference>
<dbReference type="InterPro" id="IPR003749">
    <property type="entry name" value="ThiS/MoaD-like"/>
</dbReference>
<organism evidence="1 2">
    <name type="scientific">Geobacter hydrogenophilus</name>
    <dbReference type="NCBI Taxonomy" id="40983"/>
    <lineage>
        <taxon>Bacteria</taxon>
        <taxon>Pseudomonadati</taxon>
        <taxon>Thermodesulfobacteriota</taxon>
        <taxon>Desulfuromonadia</taxon>
        <taxon>Geobacterales</taxon>
        <taxon>Geobacteraceae</taxon>
        <taxon>Geobacter</taxon>
    </lineage>
</organism>
<dbReference type="PANTHER" id="PTHR38031:SF1">
    <property type="entry name" value="SULFUR CARRIER PROTEIN CYSO"/>
    <property type="match status" value="1"/>
</dbReference>
<dbReference type="PANTHER" id="PTHR38031">
    <property type="entry name" value="SULFUR CARRIER PROTEIN SLR0821-RELATED"/>
    <property type="match status" value="1"/>
</dbReference>
<comment type="caution">
    <text evidence="1">The sequence shown here is derived from an EMBL/GenBank/DDBJ whole genome shotgun (WGS) entry which is preliminary data.</text>
</comment>
<dbReference type="Pfam" id="PF02597">
    <property type="entry name" value="ThiS"/>
    <property type="match status" value="1"/>
</dbReference>
<name>A0A9W6G2S1_9BACT</name>
<dbReference type="InterPro" id="IPR010038">
    <property type="entry name" value="MoaD_arc-typ"/>
</dbReference>
<dbReference type="InterPro" id="IPR012675">
    <property type="entry name" value="Beta-grasp_dom_sf"/>
</dbReference>
<keyword evidence="2" id="KW-1185">Reference proteome</keyword>
<dbReference type="InterPro" id="IPR016155">
    <property type="entry name" value="Mopterin_synth/thiamin_S_b"/>
</dbReference>